<keyword evidence="3" id="KW-0663">Pyridoxal phosphate</keyword>
<organism evidence="5 6">
    <name type="scientific">Acidiferrimicrobium australe</name>
    <dbReference type="NCBI Taxonomy" id="2664430"/>
    <lineage>
        <taxon>Bacteria</taxon>
        <taxon>Bacillati</taxon>
        <taxon>Actinomycetota</taxon>
        <taxon>Acidimicrobiia</taxon>
        <taxon>Acidimicrobiales</taxon>
        <taxon>Acidimicrobiaceae</taxon>
        <taxon>Acidiferrimicrobium</taxon>
    </lineage>
</organism>
<protein>
    <submittedName>
        <fullName evidence="5">Threonine aldolase</fullName>
    </submittedName>
</protein>
<dbReference type="EMBL" id="WJHE01000946">
    <property type="protein sequence ID" value="MST34330.1"/>
    <property type="molecule type" value="Genomic_DNA"/>
</dbReference>
<evidence type="ECO:0000259" key="4">
    <source>
        <dbReference type="Pfam" id="PF01212"/>
    </source>
</evidence>
<comment type="caution">
    <text evidence="5">The sequence shown here is derived from an EMBL/GenBank/DDBJ whole genome shotgun (WGS) entry which is preliminary data.</text>
</comment>
<accession>A0ABW9QWU1</accession>
<dbReference type="InterPro" id="IPR015421">
    <property type="entry name" value="PyrdxlP-dep_Trfase_major"/>
</dbReference>
<dbReference type="InterPro" id="IPR015424">
    <property type="entry name" value="PyrdxlP-dep_Trfase"/>
</dbReference>
<dbReference type="SUPFAM" id="SSF53383">
    <property type="entry name" value="PLP-dependent transferases"/>
    <property type="match status" value="1"/>
</dbReference>
<dbReference type="InterPro" id="IPR015422">
    <property type="entry name" value="PyrdxlP-dep_Trfase_small"/>
</dbReference>
<name>A0ABW9QWU1_9ACTN</name>
<evidence type="ECO:0000313" key="6">
    <source>
        <dbReference type="Proteomes" id="UP000437736"/>
    </source>
</evidence>
<keyword evidence="6" id="KW-1185">Reference proteome</keyword>
<comment type="cofactor">
    <cofactor evidence="1">
        <name>pyridoxal 5'-phosphate</name>
        <dbReference type="ChEBI" id="CHEBI:597326"/>
    </cofactor>
</comment>
<evidence type="ECO:0000313" key="5">
    <source>
        <dbReference type="EMBL" id="MST34330.1"/>
    </source>
</evidence>
<evidence type="ECO:0000256" key="1">
    <source>
        <dbReference type="ARBA" id="ARBA00001933"/>
    </source>
</evidence>
<dbReference type="Gene3D" id="3.90.1150.10">
    <property type="entry name" value="Aspartate Aminotransferase, domain 1"/>
    <property type="match status" value="1"/>
</dbReference>
<dbReference type="PANTHER" id="PTHR48097:SF9">
    <property type="entry name" value="L-THREONINE ALDOLASE"/>
    <property type="match status" value="1"/>
</dbReference>
<reference evidence="5 6" key="1">
    <citation type="submission" date="2019-11" db="EMBL/GenBank/DDBJ databases">
        <title>Acidiferrimicrobium australis gen. nov., sp. nov., an acidophilic and obligately heterotrophic, member of the Actinobacteria that catalyses dissimilatory oxido- reduction of iron isolated from metal-rich acidic water in Chile.</title>
        <authorList>
            <person name="Gonzalez D."/>
            <person name="Huber K."/>
            <person name="Hedrich S."/>
            <person name="Rojas-Villalobos C."/>
            <person name="Quatrini R."/>
            <person name="Dinamarca M.A."/>
            <person name="Schwarz A."/>
            <person name="Canales C."/>
            <person name="Nancucheo I."/>
        </authorList>
    </citation>
    <scope>NUCLEOTIDE SEQUENCE [LARGE SCALE GENOMIC DNA]</scope>
    <source>
        <strain evidence="5 6">USS-CCA1</strain>
    </source>
</reference>
<evidence type="ECO:0000256" key="2">
    <source>
        <dbReference type="ARBA" id="ARBA00006966"/>
    </source>
</evidence>
<dbReference type="Gene3D" id="3.40.640.10">
    <property type="entry name" value="Type I PLP-dependent aspartate aminotransferase-like (Major domain)"/>
    <property type="match status" value="1"/>
</dbReference>
<dbReference type="InterPro" id="IPR001597">
    <property type="entry name" value="ArAA_b-elim_lyase/Thr_aldolase"/>
</dbReference>
<evidence type="ECO:0000256" key="3">
    <source>
        <dbReference type="ARBA" id="ARBA00022898"/>
    </source>
</evidence>
<comment type="similarity">
    <text evidence="2">Belongs to the threonine aldolase family.</text>
</comment>
<feature type="domain" description="Aromatic amino acid beta-eliminating lyase/threonine aldolase" evidence="4">
    <location>
        <begin position="35"/>
        <end position="295"/>
    </location>
</feature>
<gene>
    <name evidence="5" type="ORF">GHK86_16580</name>
</gene>
<sequence>MSAPDDRSALEALRGRCTRFLNGHGHRRPAELLAAIPGDTEADRYGEGGAVADLEAEVAALMGKPAAVFVPTGTMAQQATLRVHADRRGRRSVVWHPACHLDWREGRGYQRLHGLVGTPAGEMRTPLTPAALAAVAEPPAALLLELPQRDLGGVLPAWDELETMTAWARERGAAAHLDGARLWEAAAGYGRSEAEIAALFDTVYVSLYKGIGAIAGCCVAGPADVVAEVSEWRTRHGGRAFALWPYAASGLAELARRRPRMPGYLAHARAVAAAVAEVDGVTVLPSPPQTSMMHLQLGATPSDLRRRA</sequence>
<dbReference type="Proteomes" id="UP000437736">
    <property type="component" value="Unassembled WGS sequence"/>
</dbReference>
<dbReference type="Pfam" id="PF01212">
    <property type="entry name" value="Beta_elim_lyase"/>
    <property type="match status" value="1"/>
</dbReference>
<feature type="non-terminal residue" evidence="5">
    <location>
        <position position="308"/>
    </location>
</feature>
<dbReference type="PANTHER" id="PTHR48097">
    <property type="entry name" value="L-THREONINE ALDOLASE-RELATED"/>
    <property type="match status" value="1"/>
</dbReference>
<proteinExistence type="inferred from homology"/>